<dbReference type="SUPFAM" id="SSF53850">
    <property type="entry name" value="Periplasmic binding protein-like II"/>
    <property type="match status" value="1"/>
</dbReference>
<sequence>MITNLRQLDLNLLLVFDALMQEGNLTRAAERLHLSQSTVSNALARLRQQLGEELFLRTARGMTPTARAQALYVPVRQALRLLQTGLGPAEPFDPQTPYAFSLSLNDYAQAALLPMLQAHLARSAAQVELLVQADDADSLVQRLESGALDLAIDYLHFDSPDLHYAPLREEPLVAIGRAGHPAFAGGLSLEGYQQARHITVTPRAGRGSPLEIVLGSARVRRQAALHLPNYLPIPAIVAQTDLLGTVPARLAEAFAPVHALEIAPLPFDMPPVQVSLIWHQQQHLDPAHAWLRQQLIELLD</sequence>
<dbReference type="OrthoDB" id="8557381at2"/>
<dbReference type="Gene3D" id="1.10.10.10">
    <property type="entry name" value="Winged helix-like DNA-binding domain superfamily/Winged helix DNA-binding domain"/>
    <property type="match status" value="1"/>
</dbReference>
<dbReference type="STRING" id="53406.SAMN05421553_0083"/>
<dbReference type="EMBL" id="FNSC01000001">
    <property type="protein sequence ID" value="SEB95512.1"/>
    <property type="molecule type" value="Genomic_DNA"/>
</dbReference>
<evidence type="ECO:0000256" key="1">
    <source>
        <dbReference type="ARBA" id="ARBA00009437"/>
    </source>
</evidence>
<dbReference type="InterPro" id="IPR036390">
    <property type="entry name" value="WH_DNA-bd_sf"/>
</dbReference>
<dbReference type="RefSeq" id="WP_090375353.1">
    <property type="nucleotide sequence ID" value="NZ_CP156749.1"/>
</dbReference>
<keyword evidence="3" id="KW-0238">DNA-binding</keyword>
<dbReference type="InterPro" id="IPR037402">
    <property type="entry name" value="YidZ_PBP2"/>
</dbReference>
<gene>
    <name evidence="6" type="ORF">SAMN05421553_0083</name>
</gene>
<evidence type="ECO:0000313" key="6">
    <source>
        <dbReference type="EMBL" id="SEB95512.1"/>
    </source>
</evidence>
<comment type="similarity">
    <text evidence="1">Belongs to the LysR transcriptional regulatory family.</text>
</comment>
<dbReference type="PANTHER" id="PTHR30118">
    <property type="entry name" value="HTH-TYPE TRANSCRIPTIONAL REGULATOR LEUO-RELATED"/>
    <property type="match status" value="1"/>
</dbReference>
<evidence type="ECO:0000313" key="7">
    <source>
        <dbReference type="Proteomes" id="UP000242849"/>
    </source>
</evidence>
<dbReference type="Pfam" id="PF00126">
    <property type="entry name" value="HTH_1"/>
    <property type="match status" value="1"/>
</dbReference>
<keyword evidence="4" id="KW-0804">Transcription</keyword>
<dbReference type="Proteomes" id="UP000242849">
    <property type="component" value="Unassembled WGS sequence"/>
</dbReference>
<evidence type="ECO:0000256" key="3">
    <source>
        <dbReference type="ARBA" id="ARBA00023125"/>
    </source>
</evidence>
<dbReference type="InterPro" id="IPR050389">
    <property type="entry name" value="LysR-type_TF"/>
</dbReference>
<proteinExistence type="inferred from homology"/>
<dbReference type="AlphaFoldDB" id="A0A1H4NLW8"/>
<dbReference type="Gene3D" id="3.40.190.10">
    <property type="entry name" value="Periplasmic binding protein-like II"/>
    <property type="match status" value="2"/>
</dbReference>
<dbReference type="GO" id="GO:0003700">
    <property type="term" value="F:DNA-binding transcription factor activity"/>
    <property type="evidence" value="ECO:0007669"/>
    <property type="project" value="InterPro"/>
</dbReference>
<evidence type="ECO:0000256" key="4">
    <source>
        <dbReference type="ARBA" id="ARBA00023163"/>
    </source>
</evidence>
<dbReference type="PROSITE" id="PS50931">
    <property type="entry name" value="HTH_LYSR"/>
    <property type="match status" value="1"/>
</dbReference>
<evidence type="ECO:0000259" key="5">
    <source>
        <dbReference type="PROSITE" id="PS50931"/>
    </source>
</evidence>
<dbReference type="InterPro" id="IPR000847">
    <property type="entry name" value="LysR_HTH_N"/>
</dbReference>
<reference evidence="7" key="1">
    <citation type="submission" date="2016-10" db="EMBL/GenBank/DDBJ databases">
        <authorList>
            <person name="Varghese N."/>
            <person name="Submissions S."/>
        </authorList>
    </citation>
    <scope>NUCLEOTIDE SEQUENCE [LARGE SCALE GENOMIC DNA]</scope>
    <source>
        <strain evidence="7">DSM 12111</strain>
    </source>
</reference>
<accession>A0A1H4NLW8</accession>
<feature type="domain" description="HTH lysR-type" evidence="5">
    <location>
        <begin position="8"/>
        <end position="65"/>
    </location>
</feature>
<dbReference type="CDD" id="cd08417">
    <property type="entry name" value="PBP2_Nitroaromatics_like"/>
    <property type="match status" value="1"/>
</dbReference>
<name>A0A1H4NLW8_PSEAG</name>
<keyword evidence="7" id="KW-1185">Reference proteome</keyword>
<dbReference type="PANTHER" id="PTHR30118:SF15">
    <property type="entry name" value="TRANSCRIPTIONAL REGULATORY PROTEIN"/>
    <property type="match status" value="1"/>
</dbReference>
<dbReference type="InterPro" id="IPR005119">
    <property type="entry name" value="LysR_subst-bd"/>
</dbReference>
<evidence type="ECO:0000256" key="2">
    <source>
        <dbReference type="ARBA" id="ARBA00023015"/>
    </source>
</evidence>
<organism evidence="6 7">
    <name type="scientific">Pseudomonas anguilliseptica</name>
    <dbReference type="NCBI Taxonomy" id="53406"/>
    <lineage>
        <taxon>Bacteria</taxon>
        <taxon>Pseudomonadati</taxon>
        <taxon>Pseudomonadota</taxon>
        <taxon>Gammaproteobacteria</taxon>
        <taxon>Pseudomonadales</taxon>
        <taxon>Pseudomonadaceae</taxon>
        <taxon>Pseudomonas</taxon>
    </lineage>
</organism>
<protein>
    <submittedName>
        <fullName evidence="6">Transcriptional regulator, LysR family</fullName>
    </submittedName>
</protein>
<keyword evidence="2" id="KW-0805">Transcription regulation</keyword>
<dbReference type="Pfam" id="PF03466">
    <property type="entry name" value="LysR_substrate"/>
    <property type="match status" value="1"/>
</dbReference>
<dbReference type="SUPFAM" id="SSF46785">
    <property type="entry name" value="Winged helix' DNA-binding domain"/>
    <property type="match status" value="1"/>
</dbReference>
<dbReference type="PRINTS" id="PR00039">
    <property type="entry name" value="HTHLYSR"/>
</dbReference>
<dbReference type="InterPro" id="IPR036388">
    <property type="entry name" value="WH-like_DNA-bd_sf"/>
</dbReference>
<dbReference type="GO" id="GO:0003677">
    <property type="term" value="F:DNA binding"/>
    <property type="evidence" value="ECO:0007669"/>
    <property type="project" value="UniProtKB-KW"/>
</dbReference>